<name>A0A498BV05_9MICO</name>
<dbReference type="RefSeq" id="WP_121059997.1">
    <property type="nucleotide sequence ID" value="NZ_RCDB01000003.1"/>
</dbReference>
<comment type="caution">
    <text evidence="1">The sequence shown here is derived from an EMBL/GenBank/DDBJ whole genome shotgun (WGS) entry which is preliminary data.</text>
</comment>
<dbReference type="Proteomes" id="UP000273158">
    <property type="component" value="Unassembled WGS sequence"/>
</dbReference>
<evidence type="ECO:0000313" key="2">
    <source>
        <dbReference type="Proteomes" id="UP000273158"/>
    </source>
</evidence>
<accession>A0A498BV05</accession>
<sequence length="71" mass="7660">MDINSERRVAANVAALISTHPLTTVAQAADMREEDLNARLHGHASFTVNDLVRVGGFLRLPAAQFMEGLTA</sequence>
<organism evidence="1 2">
    <name type="scientific">Microbacterium telephonicum</name>
    <dbReference type="NCBI Taxonomy" id="1714841"/>
    <lineage>
        <taxon>Bacteria</taxon>
        <taxon>Bacillati</taxon>
        <taxon>Actinomycetota</taxon>
        <taxon>Actinomycetes</taxon>
        <taxon>Micrococcales</taxon>
        <taxon>Microbacteriaceae</taxon>
        <taxon>Microbacterium</taxon>
    </lineage>
</organism>
<keyword evidence="2" id="KW-1185">Reference proteome</keyword>
<gene>
    <name evidence="1" type="ORF">C7474_2248</name>
</gene>
<reference evidence="1 2" key="1">
    <citation type="journal article" date="2015" name="Stand. Genomic Sci.">
        <title>Genomic Encyclopedia of Bacterial and Archaeal Type Strains, Phase III: the genomes of soil and plant-associated and newly described type strains.</title>
        <authorList>
            <person name="Whitman W.B."/>
            <person name="Woyke T."/>
            <person name="Klenk H.P."/>
            <person name="Zhou Y."/>
            <person name="Lilburn T.G."/>
            <person name="Beck B.J."/>
            <person name="De Vos P."/>
            <person name="Vandamme P."/>
            <person name="Eisen J.A."/>
            <person name="Garrity G."/>
            <person name="Hugenholtz P."/>
            <person name="Kyrpides N.C."/>
        </authorList>
    </citation>
    <scope>NUCLEOTIDE SEQUENCE [LARGE SCALE GENOMIC DNA]</scope>
    <source>
        <strain evidence="1 2">S2T63</strain>
    </source>
</reference>
<evidence type="ECO:0000313" key="1">
    <source>
        <dbReference type="EMBL" id="RLK47653.1"/>
    </source>
</evidence>
<protein>
    <recommendedName>
        <fullName evidence="3">BetR domain-containing protein</fullName>
    </recommendedName>
</protein>
<dbReference type="EMBL" id="RCDB01000003">
    <property type="protein sequence ID" value="RLK47653.1"/>
    <property type="molecule type" value="Genomic_DNA"/>
</dbReference>
<evidence type="ECO:0008006" key="3">
    <source>
        <dbReference type="Google" id="ProtNLM"/>
    </source>
</evidence>
<dbReference type="AlphaFoldDB" id="A0A498BV05"/>
<proteinExistence type="predicted"/>
<dbReference type="OrthoDB" id="5077983at2"/>